<dbReference type="Proteomes" id="UP000004931">
    <property type="component" value="Unassembled WGS sequence"/>
</dbReference>
<name>A0YFX3_9GAMM</name>
<reference evidence="2 3" key="1">
    <citation type="journal article" date="2010" name="J. Bacteriol.">
        <title>Genome sequence of the oligotrophic marine Gammaproteobacterium HTCC2143, isolated from the Oregon Coast.</title>
        <authorList>
            <person name="Oh H.M."/>
            <person name="Kang I."/>
            <person name="Ferriera S."/>
            <person name="Giovannoni S.J."/>
            <person name="Cho J.C."/>
        </authorList>
    </citation>
    <scope>NUCLEOTIDE SEQUENCE [LARGE SCALE GENOMIC DNA]</scope>
    <source>
        <strain evidence="2 3">HTCC2143</strain>
    </source>
</reference>
<dbReference type="EMBL" id="AAVT01000009">
    <property type="protein sequence ID" value="EAW30223.1"/>
    <property type="molecule type" value="Genomic_DNA"/>
</dbReference>
<evidence type="ECO:0000313" key="3">
    <source>
        <dbReference type="Proteomes" id="UP000004931"/>
    </source>
</evidence>
<organism evidence="2 3">
    <name type="scientific">marine gamma proteobacterium HTCC2143</name>
    <dbReference type="NCBI Taxonomy" id="247633"/>
    <lineage>
        <taxon>Bacteria</taxon>
        <taxon>Pseudomonadati</taxon>
        <taxon>Pseudomonadota</taxon>
        <taxon>Gammaproteobacteria</taxon>
        <taxon>Cellvibrionales</taxon>
        <taxon>Spongiibacteraceae</taxon>
        <taxon>BD1-7 clade</taxon>
    </lineage>
</organism>
<evidence type="ECO:0000313" key="2">
    <source>
        <dbReference type="EMBL" id="EAW30223.1"/>
    </source>
</evidence>
<feature type="transmembrane region" description="Helical" evidence="1">
    <location>
        <begin position="37"/>
        <end position="57"/>
    </location>
</feature>
<keyword evidence="1" id="KW-1133">Transmembrane helix</keyword>
<keyword evidence="1" id="KW-0472">Membrane</keyword>
<evidence type="ECO:0000256" key="1">
    <source>
        <dbReference type="SAM" id="Phobius"/>
    </source>
</evidence>
<feature type="transmembrane region" description="Helical" evidence="1">
    <location>
        <begin position="199"/>
        <end position="219"/>
    </location>
</feature>
<sequence>MTGIVVSVICFFSYLAVASHVGLIDQTVEGEVSSIELRASLTLMILIGYLPVAHWYLRKWSLQSFGEVKQAFALQDNARVPSDRTLLAAGIVGWLAFITLFLILPDRDSLLFQPWRWALDYTAVVIALSLVGWSIGRLSFELIWTALHLTEIAKCLPDLNLFDRDSFKPFIQQGVQSALLIIIMMSITGHLAVKPGSGIIGTMVFMTTMLVLTMMALIIPMRGIHSRIQAGKRGELAAIREKIRLKKDRLIAGSAQESDMIVALLAMETRIERVPDWPFDGGSLSRFSFYLLLGLGSWVGAALVERLINSAL</sequence>
<feature type="transmembrane region" description="Helical" evidence="1">
    <location>
        <begin position="117"/>
        <end position="136"/>
    </location>
</feature>
<keyword evidence="1" id="KW-0812">Transmembrane</keyword>
<dbReference type="AlphaFoldDB" id="A0YFX3"/>
<feature type="transmembrane region" description="Helical" evidence="1">
    <location>
        <begin position="86"/>
        <end position="105"/>
    </location>
</feature>
<protein>
    <submittedName>
        <fullName evidence="2">Uncharacterized protein</fullName>
    </submittedName>
</protein>
<feature type="transmembrane region" description="Helical" evidence="1">
    <location>
        <begin position="6"/>
        <end position="25"/>
    </location>
</feature>
<keyword evidence="3" id="KW-1185">Reference proteome</keyword>
<proteinExistence type="predicted"/>
<feature type="transmembrane region" description="Helical" evidence="1">
    <location>
        <begin position="174"/>
        <end position="193"/>
    </location>
</feature>
<accession>A0YFX3</accession>
<gene>
    <name evidence="2" type="ORF">GP2143_01730</name>
</gene>
<comment type="caution">
    <text evidence="2">The sequence shown here is derived from an EMBL/GenBank/DDBJ whole genome shotgun (WGS) entry which is preliminary data.</text>
</comment>